<dbReference type="InterPro" id="IPR003423">
    <property type="entry name" value="OMP_efflux"/>
</dbReference>
<proteinExistence type="inferred from homology"/>
<name>A0A1M5IL04_9FLAO</name>
<dbReference type="Pfam" id="PF02321">
    <property type="entry name" value="OEP"/>
    <property type="match status" value="2"/>
</dbReference>
<comment type="subcellular location">
    <subcellularLocation>
        <location evidence="1">Cell outer membrane</location>
    </subcellularLocation>
</comment>
<protein>
    <submittedName>
        <fullName evidence="9">Outer membrane protein TolC</fullName>
    </submittedName>
</protein>
<evidence type="ECO:0000313" key="10">
    <source>
        <dbReference type="Proteomes" id="UP000184020"/>
    </source>
</evidence>
<dbReference type="PANTHER" id="PTHR30026">
    <property type="entry name" value="OUTER MEMBRANE PROTEIN TOLC"/>
    <property type="match status" value="1"/>
</dbReference>
<keyword evidence="6" id="KW-0472">Membrane</keyword>
<keyword evidence="5" id="KW-0812">Transmembrane</keyword>
<dbReference type="GO" id="GO:0015288">
    <property type="term" value="F:porin activity"/>
    <property type="evidence" value="ECO:0007669"/>
    <property type="project" value="TreeGrafter"/>
</dbReference>
<evidence type="ECO:0000256" key="4">
    <source>
        <dbReference type="ARBA" id="ARBA00022452"/>
    </source>
</evidence>
<dbReference type="Proteomes" id="UP000184020">
    <property type="component" value="Unassembled WGS sequence"/>
</dbReference>
<reference evidence="10" key="1">
    <citation type="submission" date="2016-11" db="EMBL/GenBank/DDBJ databases">
        <authorList>
            <person name="Varghese N."/>
            <person name="Submissions S."/>
        </authorList>
    </citation>
    <scope>NUCLEOTIDE SEQUENCE [LARGE SCALE GENOMIC DNA]</scope>
    <source>
        <strain evidence="10">DSM 17659</strain>
    </source>
</reference>
<dbReference type="PANTHER" id="PTHR30026:SF20">
    <property type="entry name" value="OUTER MEMBRANE PROTEIN TOLC"/>
    <property type="match status" value="1"/>
</dbReference>
<comment type="similarity">
    <text evidence="2">Belongs to the outer membrane factor (OMF) (TC 1.B.17) family.</text>
</comment>
<dbReference type="EMBL" id="FQWF01000004">
    <property type="protein sequence ID" value="SHG28935.1"/>
    <property type="molecule type" value="Genomic_DNA"/>
</dbReference>
<feature type="coiled-coil region" evidence="8">
    <location>
        <begin position="156"/>
        <end position="183"/>
    </location>
</feature>
<keyword evidence="10" id="KW-1185">Reference proteome</keyword>
<keyword evidence="4" id="KW-1134">Transmembrane beta strand</keyword>
<dbReference type="RefSeq" id="WP_073018096.1">
    <property type="nucleotide sequence ID" value="NZ_FQWF01000004.1"/>
</dbReference>
<accession>A0A1M5IL04</accession>
<dbReference type="SUPFAM" id="SSF56954">
    <property type="entry name" value="Outer membrane efflux proteins (OEP)"/>
    <property type="match status" value="1"/>
</dbReference>
<evidence type="ECO:0000256" key="3">
    <source>
        <dbReference type="ARBA" id="ARBA00022448"/>
    </source>
</evidence>
<dbReference type="GO" id="GO:0009279">
    <property type="term" value="C:cell outer membrane"/>
    <property type="evidence" value="ECO:0007669"/>
    <property type="project" value="UniProtKB-SubCell"/>
</dbReference>
<organism evidence="9 10">
    <name type="scientific">Flavobacterium micromati</name>
    <dbReference type="NCBI Taxonomy" id="229205"/>
    <lineage>
        <taxon>Bacteria</taxon>
        <taxon>Pseudomonadati</taxon>
        <taxon>Bacteroidota</taxon>
        <taxon>Flavobacteriia</taxon>
        <taxon>Flavobacteriales</taxon>
        <taxon>Flavobacteriaceae</taxon>
        <taxon>Flavobacterium</taxon>
    </lineage>
</organism>
<dbReference type="OrthoDB" id="680214at2"/>
<sequence>MKVSQFVFYGIFFIGISSVNAQEKTSLTLNEAINLAWAKSNEVTLANTKVKTKKYELQSTKNNQYPDVKLSGQYQRLANANINFKLNQNNNGSQQAIPVVDQLMIGQLNASLPIFSGFKIRNSIVVYENLYQAEMATSSQTKEEIASRVIDYYASLYKAQKTIELLKENQKTAQQRVKDFIELEKNGIIPRNDLLKSKLQTSKIQLSLDETNNNLKIINFYLVTLLKLEPNTKLEIREADFADFQMTNVPTNELPALENRKDLEAIRFQGKASEANIKIAKGSYYPSIAIVGGYTALDLSNVITVQNAMNIGVGISYDLSAILKNGTLVKLAESKFLEVQNSELVLTDYIKIQVKKAIEDYDLALKQKVVYNEAAEQATENYRIVKDKYDNGLSDTNDLLEADVEQLSSKINTALAKANTIQKYYELLSVTGQLSQTFNIAQK</sequence>
<dbReference type="AlphaFoldDB" id="A0A1M5IL04"/>
<dbReference type="InterPro" id="IPR051906">
    <property type="entry name" value="TolC-like"/>
</dbReference>
<evidence type="ECO:0000256" key="5">
    <source>
        <dbReference type="ARBA" id="ARBA00022692"/>
    </source>
</evidence>
<evidence type="ECO:0000256" key="1">
    <source>
        <dbReference type="ARBA" id="ARBA00004442"/>
    </source>
</evidence>
<keyword evidence="8" id="KW-0175">Coiled coil</keyword>
<keyword evidence="7" id="KW-0998">Cell outer membrane</keyword>
<evidence type="ECO:0000256" key="7">
    <source>
        <dbReference type="ARBA" id="ARBA00023237"/>
    </source>
</evidence>
<evidence type="ECO:0000256" key="6">
    <source>
        <dbReference type="ARBA" id="ARBA00023136"/>
    </source>
</evidence>
<dbReference type="STRING" id="229205.SAMN05444372_104137"/>
<dbReference type="GO" id="GO:0015562">
    <property type="term" value="F:efflux transmembrane transporter activity"/>
    <property type="evidence" value="ECO:0007669"/>
    <property type="project" value="InterPro"/>
</dbReference>
<dbReference type="Gene3D" id="1.20.1600.10">
    <property type="entry name" value="Outer membrane efflux proteins (OEP)"/>
    <property type="match status" value="1"/>
</dbReference>
<evidence type="ECO:0000256" key="8">
    <source>
        <dbReference type="SAM" id="Coils"/>
    </source>
</evidence>
<keyword evidence="3" id="KW-0813">Transport</keyword>
<evidence type="ECO:0000256" key="2">
    <source>
        <dbReference type="ARBA" id="ARBA00007613"/>
    </source>
</evidence>
<dbReference type="GO" id="GO:1990281">
    <property type="term" value="C:efflux pump complex"/>
    <property type="evidence" value="ECO:0007669"/>
    <property type="project" value="TreeGrafter"/>
</dbReference>
<evidence type="ECO:0000313" key="9">
    <source>
        <dbReference type="EMBL" id="SHG28935.1"/>
    </source>
</evidence>
<gene>
    <name evidence="9" type="ORF">SAMN05444372_104137</name>
</gene>